<dbReference type="SUPFAM" id="SSF51430">
    <property type="entry name" value="NAD(P)-linked oxidoreductase"/>
    <property type="match status" value="1"/>
</dbReference>
<dbReference type="Pfam" id="PF00248">
    <property type="entry name" value="Aldo_ket_red"/>
    <property type="match status" value="1"/>
</dbReference>
<feature type="compositionally biased region" description="Basic and acidic residues" evidence="2">
    <location>
        <begin position="23"/>
        <end position="33"/>
    </location>
</feature>
<proteinExistence type="predicted"/>
<dbReference type="OrthoDB" id="9773828at2"/>
<dbReference type="InterPro" id="IPR023210">
    <property type="entry name" value="NADP_OxRdtase_dom"/>
</dbReference>
<comment type="caution">
    <text evidence="4">The sequence shown here is derived from an EMBL/GenBank/DDBJ whole genome shotgun (WGS) entry which is preliminary data.</text>
</comment>
<dbReference type="STRING" id="1202724.AM493_06770"/>
<sequence length="329" mass="36310">MQTRQLGKNGPVVSAIGIGLNRESGKSSSERESISNQTKETLDHAIESGLNYIDTGDFYGMGLQEMNIGQTIKGRRDKVFLSVKTGTLRAPNGHILGLDCRPQAIKNFCSHSLTRLGVDEIDLYQPARIDPNVPIEETVGAIKDLINEGKVKYLGLSEANAEQLRRAHAIHTVTALEIEYSLATRFIENEILPTARKLGVGIVPYSINYYGLLTGNVKPPFPQGDFKNMLPRFQGENFESNRKLVEWLELFAAQKGKSASQIALAWLLSKGNDIVPVVGMNRPERVSQNIEAMNIVFTSEELAELEAVFSHDAIKGTRYPEALLGWVAS</sequence>
<evidence type="ECO:0000259" key="3">
    <source>
        <dbReference type="Pfam" id="PF00248"/>
    </source>
</evidence>
<keyword evidence="1" id="KW-0560">Oxidoreductase</keyword>
<dbReference type="Proteomes" id="UP000037755">
    <property type="component" value="Unassembled WGS sequence"/>
</dbReference>
<dbReference type="Gene3D" id="3.20.20.100">
    <property type="entry name" value="NADP-dependent oxidoreductase domain"/>
    <property type="match status" value="1"/>
</dbReference>
<dbReference type="PANTHER" id="PTHR43625">
    <property type="entry name" value="AFLATOXIN B1 ALDEHYDE REDUCTASE"/>
    <property type="match status" value="1"/>
</dbReference>
<gene>
    <name evidence="4" type="ORF">AM493_06770</name>
</gene>
<evidence type="ECO:0000313" key="5">
    <source>
        <dbReference type="Proteomes" id="UP000037755"/>
    </source>
</evidence>
<evidence type="ECO:0000313" key="4">
    <source>
        <dbReference type="EMBL" id="KOS05771.1"/>
    </source>
</evidence>
<dbReference type="EMBL" id="LIYD01000005">
    <property type="protein sequence ID" value="KOS05771.1"/>
    <property type="molecule type" value="Genomic_DNA"/>
</dbReference>
<feature type="domain" description="NADP-dependent oxidoreductase" evidence="3">
    <location>
        <begin position="16"/>
        <end position="308"/>
    </location>
</feature>
<keyword evidence="5" id="KW-1185">Reference proteome</keyword>
<dbReference type="PATRIC" id="fig|1202724.3.peg.1408"/>
<reference evidence="4 5" key="1">
    <citation type="submission" date="2015-08" db="EMBL/GenBank/DDBJ databases">
        <title>Whole genome sequence of Flavobacterium akiainvivens IK-1T, from decaying Wikstroemia oahuensis, an endemic Hawaiian shrub.</title>
        <authorList>
            <person name="Wan X."/>
            <person name="Hou S."/>
            <person name="Saito J."/>
            <person name="Donachie S."/>
        </authorList>
    </citation>
    <scope>NUCLEOTIDE SEQUENCE [LARGE SCALE GENOMIC DNA]</scope>
    <source>
        <strain evidence="4 5">IK-1</strain>
    </source>
</reference>
<accession>A0A0M8MGI3</accession>
<dbReference type="PANTHER" id="PTHR43625:SF40">
    <property type="entry name" value="ALDO-KETO REDUCTASE YAKC [NADP(+)]"/>
    <property type="match status" value="1"/>
</dbReference>
<dbReference type="GO" id="GO:0005737">
    <property type="term" value="C:cytoplasm"/>
    <property type="evidence" value="ECO:0007669"/>
    <property type="project" value="TreeGrafter"/>
</dbReference>
<dbReference type="AlphaFoldDB" id="A0A0M8MGI3"/>
<evidence type="ECO:0000256" key="2">
    <source>
        <dbReference type="SAM" id="MobiDB-lite"/>
    </source>
</evidence>
<dbReference type="InterPro" id="IPR050791">
    <property type="entry name" value="Aldo-Keto_reductase"/>
</dbReference>
<dbReference type="InterPro" id="IPR036812">
    <property type="entry name" value="NAD(P)_OxRdtase_dom_sf"/>
</dbReference>
<dbReference type="RefSeq" id="WP_054406985.1">
    <property type="nucleotide sequence ID" value="NZ_FOYA01000026.1"/>
</dbReference>
<feature type="region of interest" description="Disordered" evidence="2">
    <location>
        <begin position="19"/>
        <end position="38"/>
    </location>
</feature>
<protein>
    <submittedName>
        <fullName evidence="4">Aldo/keto reductase</fullName>
    </submittedName>
</protein>
<organism evidence="4 5">
    <name type="scientific">Flavobacterium akiainvivens</name>
    <dbReference type="NCBI Taxonomy" id="1202724"/>
    <lineage>
        <taxon>Bacteria</taxon>
        <taxon>Pseudomonadati</taxon>
        <taxon>Bacteroidota</taxon>
        <taxon>Flavobacteriia</taxon>
        <taxon>Flavobacteriales</taxon>
        <taxon>Flavobacteriaceae</taxon>
        <taxon>Flavobacterium</taxon>
    </lineage>
</organism>
<evidence type="ECO:0000256" key="1">
    <source>
        <dbReference type="ARBA" id="ARBA00023002"/>
    </source>
</evidence>
<dbReference type="GO" id="GO:0016491">
    <property type="term" value="F:oxidoreductase activity"/>
    <property type="evidence" value="ECO:0007669"/>
    <property type="project" value="UniProtKB-KW"/>
</dbReference>
<name>A0A0M8MGI3_9FLAO</name>